<dbReference type="Proteomes" id="UP000001075">
    <property type="component" value="Unassembled WGS sequence"/>
</dbReference>
<dbReference type="GO" id="GO:0000139">
    <property type="term" value="C:Golgi membrane"/>
    <property type="evidence" value="ECO:0007669"/>
    <property type="project" value="UniProtKB-SubCell"/>
</dbReference>
<dbReference type="EMBL" id="JH000307">
    <property type="protein sequence ID" value="EGW00540.1"/>
    <property type="molecule type" value="Genomic_DNA"/>
</dbReference>
<dbReference type="Pfam" id="PF16317">
    <property type="entry name" value="Glyco_hydro_99"/>
    <property type="match status" value="1"/>
</dbReference>
<comment type="similarity">
    <text evidence="2">Belongs to the glycosyl hydrolase 99 family.</text>
</comment>
<reference evidence="10" key="1">
    <citation type="journal article" date="2011" name="Nat. Biotechnol.">
        <title>The genomic sequence of the Chinese hamster ovary (CHO)-K1 cell line.</title>
        <authorList>
            <person name="Xu X."/>
            <person name="Nagarajan H."/>
            <person name="Lewis N.E."/>
            <person name="Pan S."/>
            <person name="Cai Z."/>
            <person name="Liu X."/>
            <person name="Chen W."/>
            <person name="Xie M."/>
            <person name="Wang W."/>
            <person name="Hammond S."/>
            <person name="Andersen M.R."/>
            <person name="Neff N."/>
            <person name="Passarelli B."/>
            <person name="Koh W."/>
            <person name="Fan H.C."/>
            <person name="Wang J."/>
            <person name="Gui Y."/>
            <person name="Lee K.H."/>
            <person name="Betenbaugh M.J."/>
            <person name="Quake S.R."/>
            <person name="Famili I."/>
            <person name="Palsson B.O."/>
            <person name="Wang J."/>
        </authorList>
    </citation>
    <scope>NUCLEOTIDE SEQUENCE [LARGE SCALE GENOMIC DNA]</scope>
    <source>
        <strain evidence="10">CHO K1 cell line</strain>
    </source>
</reference>
<keyword evidence="6" id="KW-1133">Transmembrane helix</keyword>
<dbReference type="STRING" id="10029.G3HE11"/>
<dbReference type="PANTHER" id="PTHR13572">
    <property type="entry name" value="ENDO-ALPHA-1,2-MANNOSIDASE"/>
    <property type="match status" value="1"/>
</dbReference>
<dbReference type="InParanoid" id="G3HE11"/>
<gene>
    <name evidence="9" type="ORF">I79_008780</name>
</gene>
<keyword evidence="4" id="KW-0378">Hydrolase</keyword>
<evidence type="ECO:0000256" key="2">
    <source>
        <dbReference type="ARBA" id="ARBA00009559"/>
    </source>
</evidence>
<sequence>MVPHWDPKISASYPRGRHSPPDDLGSSFYPELGPYSSRDPDVLREHMTQLKEAAIGVLVLSWYPPGMADDNGEPSDDLVPAILDTAHQHNIQVAFHIQPYKGRDDITVHDNIKYIIDTYGSHGAFYRYRNSMGKSLPLFYIYDSYLTPPEAWAHLLTQNGPHSIRNTPYDGVFIALLVEEGHTHEILAAGFDGMYTYFASNGFSFGSSHQNWKAVKNFCDTNNLMFIPSVGPGYIDTSIRPWNNHNTRNRVNGKYYETALQAALTVRPEIVSITSFNEWHEGTQIEKAVPKKTSTRLYLDYLPHQPSLYLELTRRWAEHFIKEKEQWLM</sequence>
<evidence type="ECO:0000256" key="4">
    <source>
        <dbReference type="ARBA" id="ARBA00022801"/>
    </source>
</evidence>
<evidence type="ECO:0000313" key="10">
    <source>
        <dbReference type="Proteomes" id="UP000001075"/>
    </source>
</evidence>
<dbReference type="FunCoup" id="G3HE11">
    <property type="interactions" value="317"/>
</dbReference>
<protein>
    <submittedName>
        <fullName evidence="9">Glycoprotein endo-alpha-1,2-mannosidase-like protein</fullName>
    </submittedName>
</protein>
<keyword evidence="8" id="KW-0472">Membrane</keyword>
<evidence type="ECO:0000256" key="8">
    <source>
        <dbReference type="ARBA" id="ARBA00023136"/>
    </source>
</evidence>
<accession>G3HE11</accession>
<name>G3HE11_CRIGR</name>
<comment type="subcellular location">
    <subcellularLocation>
        <location evidence="1">Golgi apparatus membrane</location>
        <topology evidence="1">Single-pass type II membrane protein</topology>
    </subcellularLocation>
</comment>
<evidence type="ECO:0000256" key="7">
    <source>
        <dbReference type="ARBA" id="ARBA00023034"/>
    </source>
</evidence>
<keyword evidence="5" id="KW-0735">Signal-anchor</keyword>
<proteinExistence type="inferred from homology"/>
<evidence type="ECO:0000256" key="6">
    <source>
        <dbReference type="ARBA" id="ARBA00022989"/>
    </source>
</evidence>
<dbReference type="GO" id="GO:0004559">
    <property type="term" value="F:alpha-mannosidase activity"/>
    <property type="evidence" value="ECO:0007669"/>
    <property type="project" value="TreeGrafter"/>
</dbReference>
<evidence type="ECO:0000256" key="1">
    <source>
        <dbReference type="ARBA" id="ARBA00004323"/>
    </source>
</evidence>
<dbReference type="CDD" id="cd11574">
    <property type="entry name" value="GH99"/>
    <property type="match status" value="1"/>
</dbReference>
<dbReference type="Gene3D" id="3.20.20.80">
    <property type="entry name" value="Glycosidases"/>
    <property type="match status" value="1"/>
</dbReference>
<dbReference type="PaxDb" id="10029-XP_007616756.1"/>
<organism evidence="9 10">
    <name type="scientific">Cricetulus griseus</name>
    <name type="common">Chinese hamster</name>
    <name type="synonym">Cricetulus barabensis griseus</name>
    <dbReference type="NCBI Taxonomy" id="10029"/>
    <lineage>
        <taxon>Eukaryota</taxon>
        <taxon>Metazoa</taxon>
        <taxon>Chordata</taxon>
        <taxon>Craniata</taxon>
        <taxon>Vertebrata</taxon>
        <taxon>Euteleostomi</taxon>
        <taxon>Mammalia</taxon>
        <taxon>Eutheria</taxon>
        <taxon>Euarchontoglires</taxon>
        <taxon>Glires</taxon>
        <taxon>Rodentia</taxon>
        <taxon>Myomorpha</taxon>
        <taxon>Muroidea</taxon>
        <taxon>Cricetidae</taxon>
        <taxon>Cricetinae</taxon>
        <taxon>Cricetulus</taxon>
    </lineage>
</organism>
<dbReference type="InterPro" id="IPR026071">
    <property type="entry name" value="Glyco_Hydrolase_99"/>
</dbReference>
<dbReference type="FunFam" id="3.20.20.80:FF:000177">
    <property type="entry name" value="MANEAL isoform 4"/>
    <property type="match status" value="1"/>
</dbReference>
<evidence type="ECO:0000313" key="9">
    <source>
        <dbReference type="EMBL" id="EGW00540.1"/>
    </source>
</evidence>
<dbReference type="eggNOG" id="ENOG502QPJV">
    <property type="taxonomic scope" value="Eukaryota"/>
</dbReference>
<keyword evidence="7" id="KW-0333">Golgi apparatus</keyword>
<keyword evidence="3" id="KW-0812">Transmembrane</keyword>
<dbReference type="PANTHER" id="PTHR13572:SF2">
    <property type="entry name" value="GLYCOPROTEIN ENDO-ALPHA-1,2-MANNOSIDASE-LIKE PROTEIN"/>
    <property type="match status" value="1"/>
</dbReference>
<dbReference type="AlphaFoldDB" id="G3HE11"/>
<evidence type="ECO:0000256" key="5">
    <source>
        <dbReference type="ARBA" id="ARBA00022968"/>
    </source>
</evidence>
<evidence type="ECO:0000256" key="3">
    <source>
        <dbReference type="ARBA" id="ARBA00022692"/>
    </source>
</evidence>